<reference evidence="1" key="1">
    <citation type="submission" date="2021-06" db="EMBL/GenBank/DDBJ databases">
        <authorList>
            <person name="Hodson N. C."/>
            <person name="Mongue J. A."/>
            <person name="Jaron S. K."/>
        </authorList>
    </citation>
    <scope>NUCLEOTIDE SEQUENCE</scope>
</reference>
<name>A0A8J2JC63_9HEXA</name>
<gene>
    <name evidence="1" type="ORF">AFUS01_LOCUS3571</name>
</gene>
<comment type="caution">
    <text evidence="1">The sequence shown here is derived from an EMBL/GenBank/DDBJ whole genome shotgun (WGS) entry which is preliminary data.</text>
</comment>
<accession>A0A8J2JC63</accession>
<dbReference type="EMBL" id="CAJVCH010021565">
    <property type="protein sequence ID" value="CAG7691184.1"/>
    <property type="molecule type" value="Genomic_DNA"/>
</dbReference>
<feature type="non-terminal residue" evidence="1">
    <location>
        <position position="1"/>
    </location>
</feature>
<protein>
    <submittedName>
        <fullName evidence="1">Uncharacterized protein</fullName>
    </submittedName>
</protein>
<proteinExistence type="predicted"/>
<evidence type="ECO:0000313" key="1">
    <source>
        <dbReference type="EMBL" id="CAG7691184.1"/>
    </source>
</evidence>
<dbReference type="AlphaFoldDB" id="A0A8J2JC63"/>
<evidence type="ECO:0000313" key="2">
    <source>
        <dbReference type="Proteomes" id="UP000708208"/>
    </source>
</evidence>
<organism evidence="1 2">
    <name type="scientific">Allacma fusca</name>
    <dbReference type="NCBI Taxonomy" id="39272"/>
    <lineage>
        <taxon>Eukaryota</taxon>
        <taxon>Metazoa</taxon>
        <taxon>Ecdysozoa</taxon>
        <taxon>Arthropoda</taxon>
        <taxon>Hexapoda</taxon>
        <taxon>Collembola</taxon>
        <taxon>Symphypleona</taxon>
        <taxon>Sminthuridae</taxon>
        <taxon>Allacma</taxon>
    </lineage>
</organism>
<keyword evidence="2" id="KW-1185">Reference proteome</keyword>
<dbReference type="Proteomes" id="UP000708208">
    <property type="component" value="Unassembled WGS sequence"/>
</dbReference>
<sequence>RKISEARSDAPIGKEDELFTHSRGPTAQKKAQIMDKFMTDLDHTRKMKQNFRQDEF</sequence>